<feature type="non-terminal residue" evidence="2">
    <location>
        <position position="1"/>
    </location>
</feature>
<accession>A0A0L0F8L4</accession>
<protein>
    <submittedName>
        <fullName evidence="2">Uncharacterized protein</fullName>
    </submittedName>
</protein>
<dbReference type="RefSeq" id="XP_014146959.1">
    <property type="nucleotide sequence ID" value="XM_014291484.1"/>
</dbReference>
<evidence type="ECO:0000313" key="3">
    <source>
        <dbReference type="Proteomes" id="UP000054560"/>
    </source>
</evidence>
<feature type="region of interest" description="Disordered" evidence="1">
    <location>
        <begin position="1"/>
        <end position="33"/>
    </location>
</feature>
<sequence length="54" mass="6070">TCEAERGTPREGEKETDTSSHIAHRQTRDRPIAHARHIIGTCGQEIECSGKRQK</sequence>
<gene>
    <name evidence="2" type="ORF">SARC_14382</name>
</gene>
<dbReference type="GeneID" id="25914886"/>
<proteinExistence type="predicted"/>
<dbReference type="Proteomes" id="UP000054560">
    <property type="component" value="Unassembled WGS sequence"/>
</dbReference>
<keyword evidence="3" id="KW-1185">Reference proteome</keyword>
<dbReference type="EMBL" id="KQ246148">
    <property type="protein sequence ID" value="KNC73057.1"/>
    <property type="molecule type" value="Genomic_DNA"/>
</dbReference>
<name>A0A0L0F8L4_9EUKA</name>
<feature type="compositionally biased region" description="Basic and acidic residues" evidence="1">
    <location>
        <begin position="1"/>
        <end position="18"/>
    </location>
</feature>
<evidence type="ECO:0000256" key="1">
    <source>
        <dbReference type="SAM" id="MobiDB-lite"/>
    </source>
</evidence>
<organism evidence="2 3">
    <name type="scientific">Sphaeroforma arctica JP610</name>
    <dbReference type="NCBI Taxonomy" id="667725"/>
    <lineage>
        <taxon>Eukaryota</taxon>
        <taxon>Ichthyosporea</taxon>
        <taxon>Ichthyophonida</taxon>
        <taxon>Sphaeroforma</taxon>
    </lineage>
</organism>
<feature type="non-terminal residue" evidence="2">
    <location>
        <position position="54"/>
    </location>
</feature>
<reference evidence="2 3" key="1">
    <citation type="submission" date="2011-02" db="EMBL/GenBank/DDBJ databases">
        <title>The Genome Sequence of Sphaeroforma arctica JP610.</title>
        <authorList>
            <consortium name="The Broad Institute Genome Sequencing Platform"/>
            <person name="Russ C."/>
            <person name="Cuomo C."/>
            <person name="Young S.K."/>
            <person name="Zeng Q."/>
            <person name="Gargeya S."/>
            <person name="Alvarado L."/>
            <person name="Berlin A."/>
            <person name="Chapman S.B."/>
            <person name="Chen Z."/>
            <person name="Freedman E."/>
            <person name="Gellesch M."/>
            <person name="Goldberg J."/>
            <person name="Griggs A."/>
            <person name="Gujja S."/>
            <person name="Heilman E."/>
            <person name="Heiman D."/>
            <person name="Howarth C."/>
            <person name="Mehta T."/>
            <person name="Neiman D."/>
            <person name="Pearson M."/>
            <person name="Roberts A."/>
            <person name="Saif S."/>
            <person name="Shea T."/>
            <person name="Shenoy N."/>
            <person name="Sisk P."/>
            <person name="Stolte C."/>
            <person name="Sykes S."/>
            <person name="White J."/>
            <person name="Yandava C."/>
            <person name="Burger G."/>
            <person name="Gray M.W."/>
            <person name="Holland P.W.H."/>
            <person name="King N."/>
            <person name="Lang F.B.F."/>
            <person name="Roger A.J."/>
            <person name="Ruiz-Trillo I."/>
            <person name="Haas B."/>
            <person name="Nusbaum C."/>
            <person name="Birren B."/>
        </authorList>
    </citation>
    <scope>NUCLEOTIDE SEQUENCE [LARGE SCALE GENOMIC DNA]</scope>
    <source>
        <strain evidence="2 3">JP610</strain>
    </source>
</reference>
<evidence type="ECO:0000313" key="2">
    <source>
        <dbReference type="EMBL" id="KNC73057.1"/>
    </source>
</evidence>
<dbReference type="AlphaFoldDB" id="A0A0L0F8L4"/>